<sequence>MELLIKECRIVDESLDFIGDLYIKDGLIADYGKNLDYDCKFIDGKDLTLMPSFIDMHVHFREPGYTYKEDLYSGSLAALKGGYTLVNLMANTNPICSSMKVVEYVLNKSKEMDLIDIHQTVSVTENFDGKTLSHLDRIDERVKFISDDGKGIKSNISMYKAMVIAKEKGISIISHAEDEDLTPIDFRLSENIITVRDIFLSKTTGAHLHLAHVSTKEAIQEIRKGKREGANITCEVTPHHIALWSNNYRVNPPIREKEDVEYLIEGIKDGVIDVIATDHAPHSEEDKEKGSPGISGIETSFSVSYTTLVKSKTIDLKKLSQIMSANPGRLMKVNKGRIEKGFDGDVVLLDLNTEIIVNESEFLSKGKNTSFSGMKFYGEVVATLRKGKIKYLNEDFPIQFWRDRVDNR</sequence>
<dbReference type="CDD" id="cd01317">
    <property type="entry name" value="DHOase_IIa"/>
    <property type="match status" value="1"/>
</dbReference>
<dbReference type="InterPro" id="IPR006680">
    <property type="entry name" value="Amidohydro-rel"/>
</dbReference>
<comment type="caution">
    <text evidence="3">The sequence shown here is derived from an EMBL/GenBank/DDBJ whole genome shotgun (WGS) entry which is preliminary data.</text>
</comment>
<evidence type="ECO:0000256" key="1">
    <source>
        <dbReference type="ARBA" id="ARBA00022975"/>
    </source>
</evidence>
<dbReference type="Proteomes" id="UP000749471">
    <property type="component" value="Unassembled WGS sequence"/>
</dbReference>
<dbReference type="InterPro" id="IPR002195">
    <property type="entry name" value="Dihydroorotase_CS"/>
</dbReference>
<evidence type="ECO:0000259" key="2">
    <source>
        <dbReference type="Pfam" id="PF01979"/>
    </source>
</evidence>
<gene>
    <name evidence="3" type="ORF">KQI42_10890</name>
</gene>
<evidence type="ECO:0000313" key="3">
    <source>
        <dbReference type="EMBL" id="MBU5438519.1"/>
    </source>
</evidence>
<protein>
    <submittedName>
        <fullName evidence="3">Dihydroorotase</fullName>
    </submittedName>
</protein>
<dbReference type="Pfam" id="PF01979">
    <property type="entry name" value="Amidohydro_1"/>
    <property type="match status" value="1"/>
</dbReference>
<dbReference type="PANTHER" id="PTHR43668">
    <property type="entry name" value="ALLANTOINASE"/>
    <property type="match status" value="1"/>
</dbReference>
<evidence type="ECO:0000313" key="4">
    <source>
        <dbReference type="Proteomes" id="UP000749471"/>
    </source>
</evidence>
<keyword evidence="4" id="KW-1185">Reference proteome</keyword>
<reference evidence="3 4" key="1">
    <citation type="submission" date="2021-06" db="EMBL/GenBank/DDBJ databases">
        <authorList>
            <person name="Sun Q."/>
            <person name="Li D."/>
        </authorList>
    </citation>
    <scope>NUCLEOTIDE SEQUENCE [LARGE SCALE GENOMIC DNA]</scope>
    <source>
        <strain evidence="3 4">MSJ-40</strain>
    </source>
</reference>
<proteinExistence type="predicted"/>
<dbReference type="InterPro" id="IPR004722">
    <property type="entry name" value="DHOase"/>
</dbReference>
<dbReference type="PROSITE" id="PS00483">
    <property type="entry name" value="DIHYDROOROTASE_2"/>
    <property type="match status" value="1"/>
</dbReference>
<feature type="domain" description="Amidohydrolase-related" evidence="2">
    <location>
        <begin position="48"/>
        <end position="389"/>
    </location>
</feature>
<dbReference type="InterPro" id="IPR050138">
    <property type="entry name" value="DHOase/Allantoinase_Hydrolase"/>
</dbReference>
<dbReference type="EMBL" id="JAHLPM010000008">
    <property type="protein sequence ID" value="MBU5438519.1"/>
    <property type="molecule type" value="Genomic_DNA"/>
</dbReference>
<dbReference type="PROSITE" id="PS00482">
    <property type="entry name" value="DIHYDROOROTASE_1"/>
    <property type="match status" value="1"/>
</dbReference>
<dbReference type="NCBIfam" id="TIGR00857">
    <property type="entry name" value="pyrC_multi"/>
    <property type="match status" value="1"/>
</dbReference>
<dbReference type="RefSeq" id="WP_216519683.1">
    <property type="nucleotide sequence ID" value="NZ_JAHLPM010000008.1"/>
</dbReference>
<organism evidence="3 4">
    <name type="scientific">Tissierella simiarum</name>
    <dbReference type="NCBI Taxonomy" id="2841534"/>
    <lineage>
        <taxon>Bacteria</taxon>
        <taxon>Bacillati</taxon>
        <taxon>Bacillota</taxon>
        <taxon>Tissierellia</taxon>
        <taxon>Tissierellales</taxon>
        <taxon>Tissierellaceae</taxon>
        <taxon>Tissierella</taxon>
    </lineage>
</organism>
<dbReference type="PANTHER" id="PTHR43668:SF2">
    <property type="entry name" value="ALLANTOINASE"/>
    <property type="match status" value="1"/>
</dbReference>
<keyword evidence="1" id="KW-0665">Pyrimidine biosynthesis</keyword>
<name>A0ABS6E8F1_9FIRM</name>
<accession>A0ABS6E8F1</accession>